<dbReference type="SUPFAM" id="SSF46785">
    <property type="entry name" value="Winged helix' DNA-binding domain"/>
    <property type="match status" value="1"/>
</dbReference>
<dbReference type="EMBL" id="ACIP02000004">
    <property type="protein sequence ID" value="EEP27930.1"/>
    <property type="molecule type" value="Genomic_DNA"/>
</dbReference>
<organism evidence="2 3">
    <name type="scientific">Shuttleworthella satelles DSM 14600</name>
    <dbReference type="NCBI Taxonomy" id="626523"/>
    <lineage>
        <taxon>Bacteria</taxon>
        <taxon>Bacillati</taxon>
        <taxon>Bacillota</taxon>
        <taxon>Clostridia</taxon>
        <taxon>Lachnospirales</taxon>
        <taxon>Lachnospiraceae</taxon>
        <taxon>Shuttleworthella</taxon>
    </lineage>
</organism>
<name>C4GD80_9FIRM</name>
<dbReference type="InterPro" id="IPR036390">
    <property type="entry name" value="WH_DNA-bd_sf"/>
</dbReference>
<dbReference type="Proteomes" id="UP000003494">
    <property type="component" value="Unassembled WGS sequence"/>
</dbReference>
<evidence type="ECO:0000259" key="1">
    <source>
        <dbReference type="Pfam" id="PF03551"/>
    </source>
</evidence>
<feature type="domain" description="Transcription regulator PadR N-terminal" evidence="1">
    <location>
        <begin position="25"/>
        <end position="99"/>
    </location>
</feature>
<accession>C4GD80</accession>
<comment type="caution">
    <text evidence="2">The sequence shown here is derived from an EMBL/GenBank/DDBJ whole genome shotgun (WGS) entry which is preliminary data.</text>
</comment>
<keyword evidence="3" id="KW-1185">Reference proteome</keyword>
<gene>
    <name evidence="2" type="ORF">GCWU000342_01925</name>
</gene>
<dbReference type="PANTHER" id="PTHR43252">
    <property type="entry name" value="TRANSCRIPTIONAL REGULATOR YQJI"/>
    <property type="match status" value="1"/>
</dbReference>
<dbReference type="Pfam" id="PF03551">
    <property type="entry name" value="PadR"/>
    <property type="match status" value="1"/>
</dbReference>
<dbReference type="AlphaFoldDB" id="C4GD80"/>
<reference evidence="2" key="1">
    <citation type="submission" date="2009-04" db="EMBL/GenBank/DDBJ databases">
        <authorList>
            <person name="Weinstock G."/>
            <person name="Sodergren E."/>
            <person name="Clifton S."/>
            <person name="Fulton L."/>
            <person name="Fulton B."/>
            <person name="Courtney L."/>
            <person name="Fronick C."/>
            <person name="Harrison M."/>
            <person name="Strong C."/>
            <person name="Farmer C."/>
            <person name="Delahaunty K."/>
            <person name="Markovic C."/>
            <person name="Hall O."/>
            <person name="Minx P."/>
            <person name="Tomlinson C."/>
            <person name="Mitreva M."/>
            <person name="Nelson J."/>
            <person name="Hou S."/>
            <person name="Wollam A."/>
            <person name="Pepin K.H."/>
            <person name="Johnson M."/>
            <person name="Bhonagiri V."/>
            <person name="Nash W.E."/>
            <person name="Warren W."/>
            <person name="Chinwalla A."/>
            <person name="Mardis E.R."/>
            <person name="Wilson R.K."/>
        </authorList>
    </citation>
    <scope>NUCLEOTIDE SEQUENCE [LARGE SCALE GENOMIC DNA]</scope>
    <source>
        <strain evidence="2">DSM 14600</strain>
    </source>
</reference>
<evidence type="ECO:0000313" key="3">
    <source>
        <dbReference type="Proteomes" id="UP000003494"/>
    </source>
</evidence>
<dbReference type="Gene3D" id="1.10.10.10">
    <property type="entry name" value="Winged helix-like DNA-binding domain superfamily/Winged helix DNA-binding domain"/>
    <property type="match status" value="1"/>
</dbReference>
<evidence type="ECO:0000313" key="2">
    <source>
        <dbReference type="EMBL" id="EEP27930.1"/>
    </source>
</evidence>
<dbReference type="InterPro" id="IPR005149">
    <property type="entry name" value="Tscrpt_reg_PadR_N"/>
</dbReference>
<sequence>MTYKNINCIIFNVEYGGGFVIRLLVLWLLDNESMSGYDIKQMLQTMDAKRWGGVLIGSIYYALKKLEKNGYICVTDMEQAQYRPRVTYSITQKGKKYLRTLIYDSLTEFSLSYPSSLYAGISLCDKLTSGEIYTALESQLKRLDIEYESVMKGWKEKCEAMNNDVAPMVKLVFDNMFAMIRQQQDFIKKVLECLET</sequence>
<dbReference type="eggNOG" id="COG1695">
    <property type="taxonomic scope" value="Bacteria"/>
</dbReference>
<dbReference type="PANTHER" id="PTHR43252:SF7">
    <property type="entry name" value="TRANSCRIPTIONAL REGULATOR YQJI"/>
    <property type="match status" value="1"/>
</dbReference>
<dbReference type="HOGENOM" id="CLU_089258_4_3_9"/>
<dbReference type="STRING" id="626523.GCWU000342_01925"/>
<protein>
    <submittedName>
        <fullName evidence="2">Transcriptional regulator, PadR family</fullName>
    </submittedName>
</protein>
<dbReference type="InterPro" id="IPR036388">
    <property type="entry name" value="WH-like_DNA-bd_sf"/>
</dbReference>
<proteinExistence type="predicted"/>